<organism evidence="1 2">
    <name type="scientific">Trametes pubescens</name>
    <name type="common">White-rot fungus</name>
    <dbReference type="NCBI Taxonomy" id="154538"/>
    <lineage>
        <taxon>Eukaryota</taxon>
        <taxon>Fungi</taxon>
        <taxon>Dikarya</taxon>
        <taxon>Basidiomycota</taxon>
        <taxon>Agaricomycotina</taxon>
        <taxon>Agaricomycetes</taxon>
        <taxon>Polyporales</taxon>
        <taxon>Polyporaceae</taxon>
        <taxon>Trametes</taxon>
    </lineage>
</organism>
<evidence type="ECO:0000313" key="2">
    <source>
        <dbReference type="Proteomes" id="UP000184267"/>
    </source>
</evidence>
<reference evidence="1 2" key="1">
    <citation type="submission" date="2016-10" db="EMBL/GenBank/DDBJ databases">
        <title>Genome sequence of the basidiomycete white-rot fungus Trametes pubescens.</title>
        <authorList>
            <person name="Makela M.R."/>
            <person name="Granchi Z."/>
            <person name="Peng M."/>
            <person name="De Vries R.P."/>
            <person name="Grigoriev I."/>
            <person name="Riley R."/>
            <person name="Hilden K."/>
        </authorList>
    </citation>
    <scope>NUCLEOTIDE SEQUENCE [LARGE SCALE GENOMIC DNA]</scope>
    <source>
        <strain evidence="1 2">FBCC735</strain>
    </source>
</reference>
<protein>
    <submittedName>
        <fullName evidence="1">Uncharacterized protein</fullName>
    </submittedName>
</protein>
<dbReference type="OMA" id="KETPWEV"/>
<comment type="caution">
    <text evidence="1">The sequence shown here is derived from an EMBL/GenBank/DDBJ whole genome shotgun (WGS) entry which is preliminary data.</text>
</comment>
<gene>
    <name evidence="1" type="ORF">TRAPUB_8242</name>
</gene>
<evidence type="ECO:0000313" key="1">
    <source>
        <dbReference type="EMBL" id="OJT15198.1"/>
    </source>
</evidence>
<keyword evidence="2" id="KW-1185">Reference proteome</keyword>
<dbReference type="AlphaFoldDB" id="A0A1M2W5Q8"/>
<name>A0A1M2W5Q8_TRAPU</name>
<dbReference type="Proteomes" id="UP000184267">
    <property type="component" value="Unassembled WGS sequence"/>
</dbReference>
<proteinExistence type="predicted"/>
<accession>A0A1M2W5Q8</accession>
<dbReference type="OrthoDB" id="3349961at2759"/>
<dbReference type="EMBL" id="MNAD01000190">
    <property type="protein sequence ID" value="OJT15198.1"/>
    <property type="molecule type" value="Genomic_DNA"/>
</dbReference>
<sequence length="133" mass="15453">MRRLFHNRSTDPWEVVDAKAVEPVSAYTDEEIEDMEIMRVHSQTLHGTYMFDLKTGADLRRAVVFARQRLLQEAAEKEYNLFLTEGWSVTQFRKGKRHRAEVRYVARPAYAVTKKLRTPPPPFLAMLGGKESL</sequence>